<dbReference type="EMBL" id="GL883162">
    <property type="protein sequence ID" value="EGF99231.1"/>
    <property type="molecule type" value="Genomic_DNA"/>
</dbReference>
<accession>F4S821</accession>
<protein>
    <submittedName>
        <fullName evidence="1">Uncharacterized protein</fullName>
    </submittedName>
</protein>
<evidence type="ECO:0000313" key="2">
    <source>
        <dbReference type="Proteomes" id="UP000001072"/>
    </source>
</evidence>
<sequence length="667" mass="77654">MKQNMKLGYAKEEVAQVQLHFSHPFEQRFIKSHQQLVSSEVMLMFEKGLTLLFGLANIPLRSDDKIQDFQGARHWSIDKPLLGSRLGRSYEKIPEINHGDPETLFLKDPSTNLQLGKKKTNVGNGKSFFKVAKGTYKKVFTGKTTLENKVLARWEICYDIAQKADQSSRSPEVRKMAKAVLAYGPLFDLPPQITQFHGETKHIESTINLFYMSLQSDSLNSAERIWSVGVLSYLKSQIPETRDFTIPRSWTANDLGRPRGHFLEYFLQGEDLGRVAQRMWLHSPPTLDPSIPVIHEAIRRESVVHIINEQIAKTSTEFRTLFLAFINLKDPTDSEKTSSLMKLLVEHLQDPETLTLRQRNEEHNTIRMILHLEEYNHESYLQFKQLTETKEIREVILEADMSFQLAENKLSPKSISLLEIIKNTKTINERQILEVLDILNQEELSIPQVGRFFRALHLLFKSNREMYGPFELRLDRYPQMILKISPMLKKYRLDQMKRIWVEGEVLEPIFFLKNEKLLAKRHREYLANILIEKGVLSEIETERHYFSGESKELREVVVHHILFDIFKKASKLQAGPSLHSWATDDTLIEYILHLISFKNDDMTLYRLLRRHGPSPRVDSESGIWSFHTIVHKLVHDGSWNDNSQIDEFRKALKELEAAVYLKATRLI</sequence>
<evidence type="ECO:0000313" key="1">
    <source>
        <dbReference type="EMBL" id="EGF99231.1"/>
    </source>
</evidence>
<keyword evidence="2" id="KW-1185">Reference proteome</keyword>
<dbReference type="GeneID" id="18937024"/>
<dbReference type="HOGENOM" id="CLU_029551_0_0_1"/>
<dbReference type="VEuPathDB" id="FungiDB:MELLADRAFT_94823"/>
<dbReference type="InParanoid" id="F4S821"/>
<name>F4S821_MELLP</name>
<gene>
    <name evidence="1" type="ORF">MELLADRAFT_94823</name>
</gene>
<organism evidence="2">
    <name type="scientific">Melampsora larici-populina (strain 98AG31 / pathotype 3-4-7)</name>
    <name type="common">Poplar leaf rust fungus</name>
    <dbReference type="NCBI Taxonomy" id="747676"/>
    <lineage>
        <taxon>Eukaryota</taxon>
        <taxon>Fungi</taxon>
        <taxon>Dikarya</taxon>
        <taxon>Basidiomycota</taxon>
        <taxon>Pucciniomycotina</taxon>
        <taxon>Pucciniomycetes</taxon>
        <taxon>Pucciniales</taxon>
        <taxon>Melampsoraceae</taxon>
        <taxon>Melampsora</taxon>
    </lineage>
</organism>
<dbReference type="Proteomes" id="UP000001072">
    <property type="component" value="Unassembled WGS sequence"/>
</dbReference>
<dbReference type="AlphaFoldDB" id="F4S821"/>
<dbReference type="RefSeq" id="XP_007417522.1">
    <property type="nucleotide sequence ID" value="XM_007417460.1"/>
</dbReference>
<proteinExistence type="predicted"/>
<reference evidence="2" key="1">
    <citation type="journal article" date="2011" name="Proc. Natl. Acad. Sci. U.S.A.">
        <title>Obligate biotrophy features unraveled by the genomic analysis of rust fungi.</title>
        <authorList>
            <person name="Duplessis S."/>
            <person name="Cuomo C.A."/>
            <person name="Lin Y.-C."/>
            <person name="Aerts A."/>
            <person name="Tisserant E."/>
            <person name="Veneault-Fourrey C."/>
            <person name="Joly D.L."/>
            <person name="Hacquard S."/>
            <person name="Amselem J."/>
            <person name="Cantarel B.L."/>
            <person name="Chiu R."/>
            <person name="Coutinho P.M."/>
            <person name="Feau N."/>
            <person name="Field M."/>
            <person name="Frey P."/>
            <person name="Gelhaye E."/>
            <person name="Goldberg J."/>
            <person name="Grabherr M.G."/>
            <person name="Kodira C.D."/>
            <person name="Kohler A."/>
            <person name="Kuees U."/>
            <person name="Lindquist E.A."/>
            <person name="Lucas S.M."/>
            <person name="Mago R."/>
            <person name="Mauceli E."/>
            <person name="Morin E."/>
            <person name="Murat C."/>
            <person name="Pangilinan J.L."/>
            <person name="Park R."/>
            <person name="Pearson M."/>
            <person name="Quesneville H."/>
            <person name="Rouhier N."/>
            <person name="Sakthikumar S."/>
            <person name="Salamov A.A."/>
            <person name="Schmutz J."/>
            <person name="Selles B."/>
            <person name="Shapiro H."/>
            <person name="Tanguay P."/>
            <person name="Tuskan G.A."/>
            <person name="Henrissat B."/>
            <person name="Van de Peer Y."/>
            <person name="Rouze P."/>
            <person name="Ellis J.G."/>
            <person name="Dodds P.N."/>
            <person name="Schein J.E."/>
            <person name="Zhong S."/>
            <person name="Hamelin R.C."/>
            <person name="Grigoriev I.V."/>
            <person name="Szabo L.J."/>
            <person name="Martin F."/>
        </authorList>
    </citation>
    <scope>NUCLEOTIDE SEQUENCE [LARGE SCALE GENOMIC DNA]</scope>
    <source>
        <strain evidence="2">98AG31 / pathotype 3-4-7</strain>
    </source>
</reference>
<dbReference type="KEGG" id="mlr:MELLADRAFT_94823"/>